<protein>
    <submittedName>
        <fullName evidence="1">Coenzyme A transferase</fullName>
    </submittedName>
</protein>
<accession>A0A318SI57</accession>
<gene>
    <name evidence="1" type="ORF">DES52_1151</name>
</gene>
<dbReference type="Gene3D" id="3.40.1080.10">
    <property type="entry name" value="Glutaconate Coenzyme A-transferase"/>
    <property type="match status" value="1"/>
</dbReference>
<dbReference type="RefSeq" id="WP_281268579.1">
    <property type="nucleotide sequence ID" value="NZ_QJSX01000014.1"/>
</dbReference>
<dbReference type="GO" id="GO:0008410">
    <property type="term" value="F:CoA-transferase activity"/>
    <property type="evidence" value="ECO:0007669"/>
    <property type="project" value="InterPro"/>
</dbReference>
<name>A0A318SI57_9DEIO</name>
<evidence type="ECO:0000313" key="1">
    <source>
        <dbReference type="EMBL" id="PYE51072.1"/>
    </source>
</evidence>
<reference evidence="1 2" key="1">
    <citation type="submission" date="2018-06" db="EMBL/GenBank/DDBJ databases">
        <title>Genomic Encyclopedia of Type Strains, Phase IV (KMG-IV): sequencing the most valuable type-strain genomes for metagenomic binning, comparative biology and taxonomic classification.</title>
        <authorList>
            <person name="Goeker M."/>
        </authorList>
    </citation>
    <scope>NUCLEOTIDE SEQUENCE [LARGE SCALE GENOMIC DNA]</scope>
    <source>
        <strain evidence="1 2">DSM 18048</strain>
    </source>
</reference>
<comment type="caution">
    <text evidence="1">The sequence shown here is derived from an EMBL/GenBank/DDBJ whole genome shotgun (WGS) entry which is preliminary data.</text>
</comment>
<dbReference type="Proteomes" id="UP000248326">
    <property type="component" value="Unassembled WGS sequence"/>
</dbReference>
<sequence>MNKVFGSAFEALRDVVQHGQTIAVGGFGLCGIPEALILALRDSG</sequence>
<organism evidence="1 2">
    <name type="scientific">Deinococcus yavapaiensis KR-236</name>
    <dbReference type="NCBI Taxonomy" id="694435"/>
    <lineage>
        <taxon>Bacteria</taxon>
        <taxon>Thermotogati</taxon>
        <taxon>Deinococcota</taxon>
        <taxon>Deinococci</taxon>
        <taxon>Deinococcales</taxon>
        <taxon>Deinococcaceae</taxon>
        <taxon>Deinococcus</taxon>
    </lineage>
</organism>
<dbReference type="InterPro" id="IPR004165">
    <property type="entry name" value="CoA_trans_fam_I"/>
</dbReference>
<dbReference type="EMBL" id="QJSX01000015">
    <property type="protein sequence ID" value="PYE51072.1"/>
    <property type="molecule type" value="Genomic_DNA"/>
</dbReference>
<dbReference type="Pfam" id="PF01144">
    <property type="entry name" value="CoA_trans"/>
    <property type="match status" value="1"/>
</dbReference>
<evidence type="ECO:0000313" key="2">
    <source>
        <dbReference type="Proteomes" id="UP000248326"/>
    </source>
</evidence>
<dbReference type="AlphaFoldDB" id="A0A318SI57"/>
<keyword evidence="1" id="KW-0808">Transferase</keyword>
<keyword evidence="2" id="KW-1185">Reference proteome</keyword>
<feature type="non-terminal residue" evidence="1">
    <location>
        <position position="44"/>
    </location>
</feature>
<dbReference type="InterPro" id="IPR037171">
    <property type="entry name" value="NagB/RpiA_transferase-like"/>
</dbReference>
<dbReference type="SUPFAM" id="SSF100950">
    <property type="entry name" value="NagB/RpiA/CoA transferase-like"/>
    <property type="match status" value="1"/>
</dbReference>
<proteinExistence type="predicted"/>